<accession>A0AAV5V4I2</accession>
<evidence type="ECO:0000256" key="1">
    <source>
        <dbReference type="SAM" id="Phobius"/>
    </source>
</evidence>
<gene>
    <name evidence="2" type="ORF">PFISCL1PPCAC_5325</name>
</gene>
<keyword evidence="3" id="KW-1185">Reference proteome</keyword>
<name>A0AAV5V4I2_9BILA</name>
<dbReference type="Proteomes" id="UP001432322">
    <property type="component" value="Unassembled WGS sequence"/>
</dbReference>
<protein>
    <submittedName>
        <fullName evidence="2">Uncharacterized protein</fullName>
    </submittedName>
</protein>
<feature type="transmembrane region" description="Helical" evidence="1">
    <location>
        <begin position="48"/>
        <end position="67"/>
    </location>
</feature>
<feature type="transmembrane region" description="Helical" evidence="1">
    <location>
        <begin position="103"/>
        <end position="122"/>
    </location>
</feature>
<keyword evidence="1" id="KW-1133">Transmembrane helix</keyword>
<feature type="transmembrane region" description="Helical" evidence="1">
    <location>
        <begin position="143"/>
        <end position="163"/>
    </location>
</feature>
<keyword evidence="1" id="KW-0472">Membrane</keyword>
<evidence type="ECO:0000313" key="3">
    <source>
        <dbReference type="Proteomes" id="UP001432322"/>
    </source>
</evidence>
<dbReference type="AlphaFoldDB" id="A0AAV5V4I2"/>
<reference evidence="2" key="1">
    <citation type="submission" date="2023-10" db="EMBL/GenBank/DDBJ databases">
        <title>Genome assembly of Pristionchus species.</title>
        <authorList>
            <person name="Yoshida K."/>
            <person name="Sommer R.J."/>
        </authorList>
    </citation>
    <scope>NUCLEOTIDE SEQUENCE</scope>
    <source>
        <strain evidence="2">RS5133</strain>
    </source>
</reference>
<organism evidence="2 3">
    <name type="scientific">Pristionchus fissidentatus</name>
    <dbReference type="NCBI Taxonomy" id="1538716"/>
    <lineage>
        <taxon>Eukaryota</taxon>
        <taxon>Metazoa</taxon>
        <taxon>Ecdysozoa</taxon>
        <taxon>Nematoda</taxon>
        <taxon>Chromadorea</taxon>
        <taxon>Rhabditida</taxon>
        <taxon>Rhabditina</taxon>
        <taxon>Diplogasteromorpha</taxon>
        <taxon>Diplogasteroidea</taxon>
        <taxon>Neodiplogasteridae</taxon>
        <taxon>Pristionchus</taxon>
    </lineage>
</organism>
<proteinExistence type="predicted"/>
<feature type="transmembrane region" description="Helical" evidence="1">
    <location>
        <begin position="79"/>
        <end position="97"/>
    </location>
</feature>
<keyword evidence="1" id="KW-0812">Transmembrane</keyword>
<dbReference type="EMBL" id="BTSY01000002">
    <property type="protein sequence ID" value="GMT14028.1"/>
    <property type="molecule type" value="Genomic_DNA"/>
</dbReference>
<comment type="caution">
    <text evidence="2">The sequence shown here is derived from an EMBL/GenBank/DDBJ whole genome shotgun (WGS) entry which is preliminary data.</text>
</comment>
<sequence length="194" mass="21905">IAMPSDLLSRARTVAASNRREPDGCTTWGACFQGCCGGFAITWLRFSAVLRLISTIFAFIFGLFMHTENKSDLNPTMEKLFLLNALVTGLLWAVAFAGKAVCFPVYVILEIVFSFAFPYFFMDNLMKYKKPMQKEEDFIGTPFLFIMGLVLVINVIVVLLLALGGYHSHLKREEVAEKEELIMRAMQRKPENNA</sequence>
<evidence type="ECO:0000313" key="2">
    <source>
        <dbReference type="EMBL" id="GMT14028.1"/>
    </source>
</evidence>
<feature type="non-terminal residue" evidence="2">
    <location>
        <position position="1"/>
    </location>
</feature>